<dbReference type="Proteomes" id="UP000093309">
    <property type="component" value="Unassembled WGS sequence"/>
</dbReference>
<dbReference type="GO" id="GO:0000160">
    <property type="term" value="P:phosphorelay signal transduction system"/>
    <property type="evidence" value="ECO:0007669"/>
    <property type="project" value="UniProtKB-KW"/>
</dbReference>
<evidence type="ECO:0000256" key="3">
    <source>
        <dbReference type="ARBA" id="ARBA00022553"/>
    </source>
</evidence>
<dbReference type="SUPFAM" id="SSF52172">
    <property type="entry name" value="CheY-like"/>
    <property type="match status" value="1"/>
</dbReference>
<dbReference type="OrthoDB" id="342399at2"/>
<keyword evidence="5" id="KW-0805">Transcription regulation</keyword>
<dbReference type="PROSITE" id="PS01124">
    <property type="entry name" value="HTH_ARAC_FAMILY_2"/>
    <property type="match status" value="1"/>
</dbReference>
<keyword evidence="2" id="KW-0963">Cytoplasm</keyword>
<dbReference type="PRINTS" id="PR00032">
    <property type="entry name" value="HTHARAC"/>
</dbReference>
<dbReference type="SMART" id="SM00448">
    <property type="entry name" value="REC"/>
    <property type="match status" value="1"/>
</dbReference>
<dbReference type="STRING" id="512399.A8709_13775"/>
<evidence type="ECO:0008006" key="13">
    <source>
        <dbReference type="Google" id="ProtNLM"/>
    </source>
</evidence>
<dbReference type="CDD" id="cd17536">
    <property type="entry name" value="REC_YesN-like"/>
    <property type="match status" value="1"/>
</dbReference>
<evidence type="ECO:0000256" key="7">
    <source>
        <dbReference type="ARBA" id="ARBA00023163"/>
    </source>
</evidence>
<keyword evidence="3 8" id="KW-0597">Phosphoprotein</keyword>
<dbReference type="InterPro" id="IPR011006">
    <property type="entry name" value="CheY-like_superfamily"/>
</dbReference>
<sequence>MYRVVIVDDEPWALIGIRKLIERNGNRFKIICETTEPSKALEVICEERPDVVFTDIRMPEMTGIELMQKTRAQGIDTDFIVISGFAEFSYVQHALQEGAMDYQLKPLDMDKAEEMLDKLYRKLENKRSTNDLSFYMSLLEEFKDNQSLLNMRLRHKPYKRYQVVTVYFKHAEYDDVVLLELGNRAQQTTLKLGPKKCVFIINSDEDQSELIYRSLTSNEHVVDKAGISLSSDGADQVPVLLKTSDIASNDCFVDLSKRVSQYNKSKKSLVKQFAENIIEGLERVQYKNMKELSSVIMSYFSEHSLGIEDAVFLWNEFVMHTLKDSDNSSQLLDFEFLDYSEMKEKFMNLESLSEYVFEQLSDPEREQLGDANNKFKELLQYTNKNFHEELFLKDLSTKFFINVSYCCELFKKVTGMTFSQYMTDLRMKKASELLQNSNLSIADVCKSVGYSDYFYFNKVFKRNLGCTPAKYRKTSGDLNALNS</sequence>
<organism evidence="11 12">
    <name type="scientific">Paenibacillus pectinilyticus</name>
    <dbReference type="NCBI Taxonomy" id="512399"/>
    <lineage>
        <taxon>Bacteria</taxon>
        <taxon>Bacillati</taxon>
        <taxon>Bacillota</taxon>
        <taxon>Bacilli</taxon>
        <taxon>Bacillales</taxon>
        <taxon>Paenibacillaceae</taxon>
        <taxon>Paenibacillus</taxon>
    </lineage>
</organism>
<evidence type="ECO:0000256" key="5">
    <source>
        <dbReference type="ARBA" id="ARBA00023015"/>
    </source>
</evidence>
<evidence type="ECO:0000313" key="11">
    <source>
        <dbReference type="EMBL" id="OCT15169.1"/>
    </source>
</evidence>
<proteinExistence type="predicted"/>
<dbReference type="InterPro" id="IPR001789">
    <property type="entry name" value="Sig_transdc_resp-reg_receiver"/>
</dbReference>
<keyword evidence="6" id="KW-0238">DNA-binding</keyword>
<comment type="caution">
    <text evidence="11">The sequence shown here is derived from an EMBL/GenBank/DDBJ whole genome shotgun (WGS) entry which is preliminary data.</text>
</comment>
<dbReference type="GO" id="GO:0003700">
    <property type="term" value="F:DNA-binding transcription factor activity"/>
    <property type="evidence" value="ECO:0007669"/>
    <property type="project" value="InterPro"/>
</dbReference>
<evidence type="ECO:0000256" key="1">
    <source>
        <dbReference type="ARBA" id="ARBA00004496"/>
    </source>
</evidence>
<dbReference type="Gene3D" id="3.40.50.2300">
    <property type="match status" value="1"/>
</dbReference>
<evidence type="ECO:0000256" key="8">
    <source>
        <dbReference type="PROSITE-ProRule" id="PRU00169"/>
    </source>
</evidence>
<dbReference type="Pfam" id="PF00072">
    <property type="entry name" value="Response_reg"/>
    <property type="match status" value="1"/>
</dbReference>
<evidence type="ECO:0000256" key="2">
    <source>
        <dbReference type="ARBA" id="ARBA00022490"/>
    </source>
</evidence>
<feature type="modified residue" description="4-aspartylphosphate" evidence="8">
    <location>
        <position position="55"/>
    </location>
</feature>
<feature type="domain" description="HTH araC/xylS-type" evidence="9">
    <location>
        <begin position="376"/>
        <end position="474"/>
    </location>
</feature>
<dbReference type="PANTHER" id="PTHR42713:SF3">
    <property type="entry name" value="TRANSCRIPTIONAL REGULATORY PROTEIN HPTR"/>
    <property type="match status" value="1"/>
</dbReference>
<dbReference type="InterPro" id="IPR009057">
    <property type="entry name" value="Homeodomain-like_sf"/>
</dbReference>
<protein>
    <recommendedName>
        <fullName evidence="13">DNA-binding response regulator</fullName>
    </recommendedName>
</protein>
<dbReference type="AlphaFoldDB" id="A0A1C1A3N6"/>
<dbReference type="SUPFAM" id="SSF46689">
    <property type="entry name" value="Homeodomain-like"/>
    <property type="match status" value="1"/>
</dbReference>
<evidence type="ECO:0000313" key="12">
    <source>
        <dbReference type="Proteomes" id="UP000093309"/>
    </source>
</evidence>
<reference evidence="12" key="1">
    <citation type="submission" date="2016-05" db="EMBL/GenBank/DDBJ databases">
        <title>Paenibacillus oryzae. sp. nov., isolated from the rice root.</title>
        <authorList>
            <person name="Zhang J."/>
            <person name="Zhang X."/>
        </authorList>
    </citation>
    <scope>NUCLEOTIDE SEQUENCE [LARGE SCALE GENOMIC DNA]</scope>
    <source>
        <strain evidence="12">KCTC13222</strain>
    </source>
</reference>
<keyword evidence="7" id="KW-0804">Transcription</keyword>
<dbReference type="GO" id="GO:0005737">
    <property type="term" value="C:cytoplasm"/>
    <property type="evidence" value="ECO:0007669"/>
    <property type="project" value="UniProtKB-SubCell"/>
</dbReference>
<dbReference type="PANTHER" id="PTHR42713">
    <property type="entry name" value="HISTIDINE KINASE-RELATED"/>
    <property type="match status" value="1"/>
</dbReference>
<evidence type="ECO:0000256" key="4">
    <source>
        <dbReference type="ARBA" id="ARBA00023012"/>
    </source>
</evidence>
<dbReference type="GO" id="GO:0043565">
    <property type="term" value="F:sequence-specific DNA binding"/>
    <property type="evidence" value="ECO:0007669"/>
    <property type="project" value="InterPro"/>
</dbReference>
<evidence type="ECO:0000256" key="6">
    <source>
        <dbReference type="ARBA" id="ARBA00023125"/>
    </source>
</evidence>
<dbReference type="InterPro" id="IPR018060">
    <property type="entry name" value="HTH_AraC"/>
</dbReference>
<dbReference type="Gene3D" id="1.10.10.60">
    <property type="entry name" value="Homeodomain-like"/>
    <property type="match status" value="2"/>
</dbReference>
<feature type="domain" description="Response regulatory" evidence="10">
    <location>
        <begin position="3"/>
        <end position="120"/>
    </location>
</feature>
<keyword evidence="4" id="KW-0902">Two-component regulatory system</keyword>
<name>A0A1C1A3N6_9BACL</name>
<accession>A0A1C1A3N6</accession>
<gene>
    <name evidence="11" type="ORF">A8709_13775</name>
</gene>
<dbReference type="InterPro" id="IPR020449">
    <property type="entry name" value="Tscrpt_reg_AraC-type_HTH"/>
</dbReference>
<dbReference type="InterPro" id="IPR051552">
    <property type="entry name" value="HptR"/>
</dbReference>
<dbReference type="RefSeq" id="WP_065852080.1">
    <property type="nucleotide sequence ID" value="NZ_LYPC01000014.1"/>
</dbReference>
<dbReference type="SMART" id="SM00342">
    <property type="entry name" value="HTH_ARAC"/>
    <property type="match status" value="1"/>
</dbReference>
<dbReference type="PROSITE" id="PS50110">
    <property type="entry name" value="RESPONSE_REGULATORY"/>
    <property type="match status" value="1"/>
</dbReference>
<dbReference type="EMBL" id="LYPC01000014">
    <property type="protein sequence ID" value="OCT15169.1"/>
    <property type="molecule type" value="Genomic_DNA"/>
</dbReference>
<comment type="subcellular location">
    <subcellularLocation>
        <location evidence="1">Cytoplasm</location>
    </subcellularLocation>
</comment>
<evidence type="ECO:0000259" key="10">
    <source>
        <dbReference type="PROSITE" id="PS50110"/>
    </source>
</evidence>
<keyword evidence="12" id="KW-1185">Reference proteome</keyword>
<dbReference type="Pfam" id="PF12833">
    <property type="entry name" value="HTH_18"/>
    <property type="match status" value="1"/>
</dbReference>
<evidence type="ECO:0000259" key="9">
    <source>
        <dbReference type="PROSITE" id="PS01124"/>
    </source>
</evidence>